<comment type="subcellular location">
    <subcellularLocation>
        <location evidence="1">Nucleus</location>
    </subcellularLocation>
</comment>
<comment type="similarity">
    <text evidence="5">Belongs to the GRAS family.</text>
</comment>
<feature type="region of interest" description="SAW" evidence="5">
    <location>
        <begin position="402"/>
        <end position="413"/>
    </location>
</feature>
<reference evidence="7" key="1">
    <citation type="submission" date="2018-02" db="EMBL/GenBank/DDBJ databases">
        <authorList>
            <person name="Cohen D.B."/>
            <person name="Kent A.D."/>
        </authorList>
    </citation>
    <scope>NUCLEOTIDE SEQUENCE</scope>
</reference>
<comment type="caution">
    <text evidence="5">Lacks conserved residue(s) required for the propagation of feature annotation.</text>
</comment>
<keyword evidence="3" id="KW-0804">Transcription</keyword>
<evidence type="ECO:0000256" key="2">
    <source>
        <dbReference type="ARBA" id="ARBA00023015"/>
    </source>
</evidence>
<dbReference type="EMBL" id="OIVN01000881">
    <property type="protein sequence ID" value="SPC86853.1"/>
    <property type="molecule type" value="Genomic_DNA"/>
</dbReference>
<dbReference type="PANTHER" id="PTHR31636">
    <property type="entry name" value="OSJNBA0084A10.13 PROTEIN-RELATED"/>
    <property type="match status" value="1"/>
</dbReference>
<evidence type="ECO:0000256" key="4">
    <source>
        <dbReference type="ARBA" id="ARBA00023242"/>
    </source>
</evidence>
<gene>
    <name evidence="7" type="ORF">FSB_LOCUS14735</name>
</gene>
<feature type="region of interest" description="Disordered" evidence="6">
    <location>
        <begin position="79"/>
        <end position="104"/>
    </location>
</feature>
<protein>
    <submittedName>
        <fullName evidence="7">Uncharacterized protein</fullName>
    </submittedName>
</protein>
<dbReference type="PROSITE" id="PS50985">
    <property type="entry name" value="GRAS"/>
    <property type="match status" value="1"/>
</dbReference>
<sequence length="413" mass="46375">MQASQQHRNSGMSNGLYYQPIREVEANFLPQFQTFDRQLCYSDSSQGANYLGQNSYEQYCTLESSSAKGSYVYNSPSTVSFSPNGSPMSQQDSQSYLGDPRYSPDNTYGSPISGSCITEEVNDFKHKLKELETVMLGPDSNFLDSYNGTFQNGTSNTSPEMEGCRQLMEALSNRNLKQILIFCAKAVSDNELLIAHWLMDELRQMVSVTGEPIQRLGAYMLEGLVARLASSGSNICKTLKCKEPASAELLSYMHILYEVCPYFKFGYMSANGAIAEAMKDEKRPAMSGCEVQLEKNLVVRPGEALAVNFAFMLHHMPDESVSTQNHRDRLLRLVKSLSPKVVTLVEQESNTNTAAFYPRFLETLNYYTAMFESIDVTLPREHKERINVEQHCLAREVVNILACEGGERVDYAM</sequence>
<dbReference type="GO" id="GO:0005634">
    <property type="term" value="C:nucleus"/>
    <property type="evidence" value="ECO:0007669"/>
    <property type="project" value="UniProtKB-SubCell"/>
</dbReference>
<keyword evidence="4" id="KW-0539">Nucleus</keyword>
<proteinExistence type="inferred from homology"/>
<name>A0A2N9FI48_FAGSY</name>
<dbReference type="Pfam" id="PF03514">
    <property type="entry name" value="GRAS"/>
    <property type="match status" value="2"/>
</dbReference>
<accession>A0A2N9FI48</accession>
<dbReference type="AlphaFoldDB" id="A0A2N9FI48"/>
<evidence type="ECO:0000256" key="5">
    <source>
        <dbReference type="PROSITE-ProRule" id="PRU01191"/>
    </source>
</evidence>
<evidence type="ECO:0000313" key="7">
    <source>
        <dbReference type="EMBL" id="SPC86853.1"/>
    </source>
</evidence>
<organism evidence="7">
    <name type="scientific">Fagus sylvatica</name>
    <name type="common">Beechnut</name>
    <dbReference type="NCBI Taxonomy" id="28930"/>
    <lineage>
        <taxon>Eukaryota</taxon>
        <taxon>Viridiplantae</taxon>
        <taxon>Streptophyta</taxon>
        <taxon>Embryophyta</taxon>
        <taxon>Tracheophyta</taxon>
        <taxon>Spermatophyta</taxon>
        <taxon>Magnoliopsida</taxon>
        <taxon>eudicotyledons</taxon>
        <taxon>Gunneridae</taxon>
        <taxon>Pentapetalae</taxon>
        <taxon>rosids</taxon>
        <taxon>fabids</taxon>
        <taxon>Fagales</taxon>
        <taxon>Fagaceae</taxon>
        <taxon>Fagus</taxon>
    </lineage>
</organism>
<feature type="compositionally biased region" description="Polar residues" evidence="6">
    <location>
        <begin position="79"/>
        <end position="96"/>
    </location>
</feature>
<evidence type="ECO:0000256" key="6">
    <source>
        <dbReference type="SAM" id="MobiDB-lite"/>
    </source>
</evidence>
<keyword evidence="2" id="KW-0805">Transcription regulation</keyword>
<feature type="region of interest" description="Leucine repeat I (LRI)" evidence="5">
    <location>
        <begin position="174"/>
        <end position="234"/>
    </location>
</feature>
<evidence type="ECO:0000256" key="1">
    <source>
        <dbReference type="ARBA" id="ARBA00004123"/>
    </source>
</evidence>
<evidence type="ECO:0000256" key="3">
    <source>
        <dbReference type="ARBA" id="ARBA00023163"/>
    </source>
</evidence>
<dbReference type="InterPro" id="IPR005202">
    <property type="entry name" value="TF_GRAS"/>
</dbReference>